<evidence type="ECO:0000256" key="1">
    <source>
        <dbReference type="ARBA" id="ARBA00023125"/>
    </source>
</evidence>
<dbReference type="InterPro" id="IPR039532">
    <property type="entry name" value="TetR_C_Firmicutes"/>
</dbReference>
<reference evidence="4 5" key="1">
    <citation type="journal article" date="2015" name="Genome Announc.">
        <title>Expanding the biotechnology potential of lactobacilli through comparative genomics of 213 strains and associated genera.</title>
        <authorList>
            <person name="Sun Z."/>
            <person name="Harris H.M."/>
            <person name="McCann A."/>
            <person name="Guo C."/>
            <person name="Argimon S."/>
            <person name="Zhang W."/>
            <person name="Yang X."/>
            <person name="Jeffery I.B."/>
            <person name="Cooney J.C."/>
            <person name="Kagawa T.F."/>
            <person name="Liu W."/>
            <person name="Song Y."/>
            <person name="Salvetti E."/>
            <person name="Wrobel A."/>
            <person name="Rasinkangas P."/>
            <person name="Parkhill J."/>
            <person name="Rea M.C."/>
            <person name="O'Sullivan O."/>
            <person name="Ritari J."/>
            <person name="Douillard F.P."/>
            <person name="Paul Ross R."/>
            <person name="Yang R."/>
            <person name="Briner A.E."/>
            <person name="Felis G.E."/>
            <person name="de Vos W.M."/>
            <person name="Barrangou R."/>
            <person name="Klaenhammer T.R."/>
            <person name="Caufield P.W."/>
            <person name="Cui Y."/>
            <person name="Zhang H."/>
            <person name="O'Toole P.W."/>
        </authorList>
    </citation>
    <scope>NUCLEOTIDE SEQUENCE [LARGE SCALE GENOMIC DNA]</scope>
    <source>
        <strain evidence="4 5">DSM 5007</strain>
    </source>
</reference>
<dbReference type="Pfam" id="PF14278">
    <property type="entry name" value="TetR_C_8"/>
    <property type="match status" value="1"/>
</dbReference>
<feature type="domain" description="HTH tetR-type" evidence="3">
    <location>
        <begin position="11"/>
        <end position="71"/>
    </location>
</feature>
<dbReference type="PATRIC" id="fig|1423807.3.peg.1352"/>
<dbReference type="GO" id="GO:0003677">
    <property type="term" value="F:DNA binding"/>
    <property type="evidence" value="ECO:0007669"/>
    <property type="project" value="UniProtKB-UniRule"/>
</dbReference>
<dbReference type="Proteomes" id="UP000051820">
    <property type="component" value="Unassembled WGS sequence"/>
</dbReference>
<dbReference type="SUPFAM" id="SSF46689">
    <property type="entry name" value="Homeodomain-like"/>
    <property type="match status" value="1"/>
</dbReference>
<dbReference type="RefSeq" id="WP_010622070.1">
    <property type="nucleotide sequence ID" value="NZ_AZGF01000003.1"/>
</dbReference>
<evidence type="ECO:0000313" key="5">
    <source>
        <dbReference type="Proteomes" id="UP000051820"/>
    </source>
</evidence>
<dbReference type="STRING" id="1423807.FD16_GL001325"/>
<evidence type="ECO:0000313" key="4">
    <source>
        <dbReference type="EMBL" id="KRM13181.1"/>
    </source>
</evidence>
<dbReference type="InterPro" id="IPR050624">
    <property type="entry name" value="HTH-type_Tx_Regulator"/>
</dbReference>
<evidence type="ECO:0000259" key="3">
    <source>
        <dbReference type="PROSITE" id="PS50977"/>
    </source>
</evidence>
<evidence type="ECO:0000256" key="2">
    <source>
        <dbReference type="PROSITE-ProRule" id="PRU00335"/>
    </source>
</evidence>
<gene>
    <name evidence="4" type="ORF">FD16_GL001325</name>
</gene>
<protein>
    <submittedName>
        <fullName evidence="4">TetR family transcriptional regulator</fullName>
    </submittedName>
</protein>
<comment type="caution">
    <text evidence="4">The sequence shown here is derived from an EMBL/GenBank/DDBJ whole genome shotgun (WGS) entry which is preliminary data.</text>
</comment>
<dbReference type="InterPro" id="IPR009057">
    <property type="entry name" value="Homeodomain-like_sf"/>
</dbReference>
<dbReference type="Pfam" id="PF00440">
    <property type="entry name" value="TetR_N"/>
    <property type="match status" value="1"/>
</dbReference>
<dbReference type="InterPro" id="IPR001647">
    <property type="entry name" value="HTH_TetR"/>
</dbReference>
<accession>A0A0R1W6I6</accession>
<organism evidence="4 5">
    <name type="scientific">Paucilactobacillus suebicus DSM 5007 = KCTC 3549</name>
    <dbReference type="NCBI Taxonomy" id="1423807"/>
    <lineage>
        <taxon>Bacteria</taxon>
        <taxon>Bacillati</taxon>
        <taxon>Bacillota</taxon>
        <taxon>Bacilli</taxon>
        <taxon>Lactobacillales</taxon>
        <taxon>Lactobacillaceae</taxon>
        <taxon>Paucilactobacillus</taxon>
    </lineage>
</organism>
<name>A0A0R1W6I6_9LACO</name>
<dbReference type="PANTHER" id="PTHR43479:SF7">
    <property type="entry name" value="TETR-FAMILY TRANSCRIPTIONAL REGULATOR"/>
    <property type="match status" value="1"/>
</dbReference>
<dbReference type="OrthoDB" id="9810250at2"/>
<dbReference type="EMBL" id="AZGF01000003">
    <property type="protein sequence ID" value="KRM13181.1"/>
    <property type="molecule type" value="Genomic_DNA"/>
</dbReference>
<dbReference type="AlphaFoldDB" id="A0A0R1W6I6"/>
<sequence>MANSKTDPRVIKTRNNLKKALVQLMKQYKVENISVQKITEKASITRGTFYLHYKDKQDFIERSLSEILDDFFDAVMIDGANYLPSINSDERIHVFSQQRAFKYIENEAETFDVLINNQENEPFFDRLNARLTDYLQKFHTQIGDQFTDIGVPVNLEISFIVSAELGLIKNWLKDGMIYTPRYMTQSIDKIFGQIKCDGVFFTDFFVDESKSDF</sequence>
<feature type="DNA-binding region" description="H-T-H motif" evidence="2">
    <location>
        <begin position="34"/>
        <end position="53"/>
    </location>
</feature>
<dbReference type="PROSITE" id="PS50977">
    <property type="entry name" value="HTH_TETR_2"/>
    <property type="match status" value="1"/>
</dbReference>
<dbReference type="Gene3D" id="1.10.357.10">
    <property type="entry name" value="Tetracycline Repressor, domain 2"/>
    <property type="match status" value="1"/>
</dbReference>
<keyword evidence="5" id="KW-1185">Reference proteome</keyword>
<dbReference type="PANTHER" id="PTHR43479">
    <property type="entry name" value="ACREF/ENVCD OPERON REPRESSOR-RELATED"/>
    <property type="match status" value="1"/>
</dbReference>
<dbReference type="eggNOG" id="COG1309">
    <property type="taxonomic scope" value="Bacteria"/>
</dbReference>
<keyword evidence="1 2" id="KW-0238">DNA-binding</keyword>
<proteinExistence type="predicted"/>